<name>A0A9N8H687_9STRA</name>
<organism evidence="2 3">
    <name type="scientific">Seminavis robusta</name>
    <dbReference type="NCBI Taxonomy" id="568900"/>
    <lineage>
        <taxon>Eukaryota</taxon>
        <taxon>Sar</taxon>
        <taxon>Stramenopiles</taxon>
        <taxon>Ochrophyta</taxon>
        <taxon>Bacillariophyta</taxon>
        <taxon>Bacillariophyceae</taxon>
        <taxon>Bacillariophycidae</taxon>
        <taxon>Naviculales</taxon>
        <taxon>Naviculaceae</taxon>
        <taxon>Seminavis</taxon>
    </lineage>
</organism>
<proteinExistence type="predicted"/>
<gene>
    <name evidence="2" type="ORF">SEMRO_93_G048420.1</name>
</gene>
<accession>A0A9N8H687</accession>
<dbReference type="EMBL" id="CAICTM010000092">
    <property type="protein sequence ID" value="CAB9500830.1"/>
    <property type="molecule type" value="Genomic_DNA"/>
</dbReference>
<dbReference type="AlphaFoldDB" id="A0A9N8H687"/>
<dbReference type="Proteomes" id="UP001153069">
    <property type="component" value="Unassembled WGS sequence"/>
</dbReference>
<evidence type="ECO:0000313" key="3">
    <source>
        <dbReference type="Proteomes" id="UP001153069"/>
    </source>
</evidence>
<dbReference type="Pfam" id="PF13092">
    <property type="entry name" value="CENP-L"/>
    <property type="match status" value="1"/>
</dbReference>
<evidence type="ECO:0000256" key="1">
    <source>
        <dbReference type="SAM" id="MobiDB-lite"/>
    </source>
</evidence>
<feature type="region of interest" description="Disordered" evidence="1">
    <location>
        <begin position="88"/>
        <end position="107"/>
    </location>
</feature>
<evidence type="ECO:0000313" key="2">
    <source>
        <dbReference type="EMBL" id="CAB9500830.1"/>
    </source>
</evidence>
<protein>
    <submittedName>
        <fullName evidence="2">Uncharacterized protein</fullName>
    </submittedName>
</protein>
<feature type="region of interest" description="Disordered" evidence="1">
    <location>
        <begin position="360"/>
        <end position="386"/>
    </location>
</feature>
<dbReference type="InterPro" id="IPR025204">
    <property type="entry name" value="CENP-L"/>
</dbReference>
<comment type="caution">
    <text evidence="2">The sequence shown here is derived from an EMBL/GenBank/DDBJ whole genome shotgun (WGS) entry which is preliminary data.</text>
</comment>
<keyword evidence="3" id="KW-1185">Reference proteome</keyword>
<sequence length="386" mass="43210">MTSLLAVPPSDDTNRIPIVNLGNFLLRHTWSIQCLSEFGIPLDSSSLSSLEEEMTMSLRNQWASQGGEDCCGSWEEGSFVRLCWGKSQDDDDENDEPRRKKQKLSFLETIGRRNNDTRQSTQDKHSQDECHHLLVDVTVQEEPSAQIACCFPQHNTKDNKDNTKIQRFAFLLTRGSKRSLEAIWQCLETKTACRVAKSLFRPSIVDMTLAVTWWTSQHFSKFGKQQDDDDTKQQSTTTKPLTLVYQVPSAVAGSGLDSVSLMVPPVALLRLANDIVVNGKKHARESTTDDDSSNDETVPLVLALQDFLRDTFKIRIERFLLTSASCSVAMLGRDGRCKPTCAELLDCALREIKDMVERRRVGNDNDSSTKANDREASAVAEETAVA</sequence>
<reference evidence="2" key="1">
    <citation type="submission" date="2020-06" db="EMBL/GenBank/DDBJ databases">
        <authorList>
            <consortium name="Plant Systems Biology data submission"/>
        </authorList>
    </citation>
    <scope>NUCLEOTIDE SEQUENCE</scope>
    <source>
        <strain evidence="2">D6</strain>
    </source>
</reference>
<feature type="compositionally biased region" description="Low complexity" evidence="1">
    <location>
        <begin position="377"/>
        <end position="386"/>
    </location>
</feature>